<dbReference type="AlphaFoldDB" id="X0W4R7"/>
<accession>X0W4R7</accession>
<comment type="caution">
    <text evidence="1">The sequence shown here is derived from an EMBL/GenBank/DDBJ whole genome shotgun (WGS) entry which is preliminary data.</text>
</comment>
<proteinExistence type="predicted"/>
<feature type="non-terminal residue" evidence="1">
    <location>
        <position position="1"/>
    </location>
</feature>
<dbReference type="EMBL" id="BARS01025748">
    <property type="protein sequence ID" value="GAG07711.1"/>
    <property type="molecule type" value="Genomic_DNA"/>
</dbReference>
<evidence type="ECO:0000313" key="1">
    <source>
        <dbReference type="EMBL" id="GAG07711.1"/>
    </source>
</evidence>
<protein>
    <submittedName>
        <fullName evidence="1">Uncharacterized protein</fullName>
    </submittedName>
</protein>
<organism evidence="1">
    <name type="scientific">marine sediment metagenome</name>
    <dbReference type="NCBI Taxonomy" id="412755"/>
    <lineage>
        <taxon>unclassified sequences</taxon>
        <taxon>metagenomes</taxon>
        <taxon>ecological metagenomes</taxon>
    </lineage>
</organism>
<reference evidence="1" key="1">
    <citation type="journal article" date="2014" name="Front. Microbiol.">
        <title>High frequency of phylogenetically diverse reductive dehalogenase-homologous genes in deep subseafloor sedimentary metagenomes.</title>
        <authorList>
            <person name="Kawai M."/>
            <person name="Futagami T."/>
            <person name="Toyoda A."/>
            <person name="Takaki Y."/>
            <person name="Nishi S."/>
            <person name="Hori S."/>
            <person name="Arai W."/>
            <person name="Tsubouchi T."/>
            <person name="Morono Y."/>
            <person name="Uchiyama I."/>
            <person name="Ito T."/>
            <person name="Fujiyama A."/>
            <person name="Inagaki F."/>
            <person name="Takami H."/>
        </authorList>
    </citation>
    <scope>NUCLEOTIDE SEQUENCE</scope>
    <source>
        <strain evidence="1">Expedition CK06-06</strain>
    </source>
</reference>
<feature type="non-terminal residue" evidence="1">
    <location>
        <position position="267"/>
    </location>
</feature>
<name>X0W4R7_9ZZZZ</name>
<sequence>LEGKLPTDWSKTEAAKAFQKRPIEGLLATGGELFGAWLGSKALDVGATGVKRGIIRGEAKLRQAVRPGAKPLIWEKYSPGTLIRRAKFKAGEKLGIAKRVPEEKIWHPEVLVGKEKFAKAAGPKEMLKIFEKTRVTPGKPIVGVHATPYRFGGLVRRKTTIQAGTSELPGLSVSAKGYGSPHFLGLGRLPRYGGRTTIFPKFRLKSPTAAQIDLSLVTRLPKKLRAPAAGESTTAYYARVSKYLKKQKKGPYATIAAKAELGGPEIE</sequence>
<gene>
    <name evidence="1" type="ORF">S01H1_40649</name>
</gene>